<feature type="transmembrane region" description="Helical" evidence="1">
    <location>
        <begin position="292"/>
        <end position="317"/>
    </location>
</feature>
<evidence type="ECO:0000313" key="3">
    <source>
        <dbReference type="Proteomes" id="UP001596287"/>
    </source>
</evidence>
<feature type="transmembrane region" description="Helical" evidence="1">
    <location>
        <begin position="138"/>
        <end position="155"/>
    </location>
</feature>
<keyword evidence="1" id="KW-0472">Membrane</keyword>
<feature type="transmembrane region" description="Helical" evidence="1">
    <location>
        <begin position="420"/>
        <end position="443"/>
    </location>
</feature>
<feature type="transmembrane region" description="Helical" evidence="1">
    <location>
        <begin position="104"/>
        <end position="126"/>
    </location>
</feature>
<dbReference type="RefSeq" id="WP_379791744.1">
    <property type="nucleotide sequence ID" value="NZ_JBHSQB010000007.1"/>
</dbReference>
<keyword evidence="3" id="KW-1185">Reference proteome</keyword>
<feature type="transmembrane region" description="Helical" evidence="1">
    <location>
        <begin position="178"/>
        <end position="202"/>
    </location>
</feature>
<comment type="caution">
    <text evidence="2">The sequence shown here is derived from an EMBL/GenBank/DDBJ whole genome shotgun (WGS) entry which is preliminary data.</text>
</comment>
<feature type="transmembrane region" description="Helical" evidence="1">
    <location>
        <begin position="376"/>
        <end position="400"/>
    </location>
</feature>
<evidence type="ECO:0000313" key="2">
    <source>
        <dbReference type="EMBL" id="MFC6096874.1"/>
    </source>
</evidence>
<reference evidence="3" key="1">
    <citation type="journal article" date="2019" name="Int. J. Syst. Evol. Microbiol.">
        <title>The Global Catalogue of Microorganisms (GCM) 10K type strain sequencing project: providing services to taxonomists for standard genome sequencing and annotation.</title>
        <authorList>
            <consortium name="The Broad Institute Genomics Platform"/>
            <consortium name="The Broad Institute Genome Sequencing Center for Infectious Disease"/>
            <person name="Wu L."/>
            <person name="Ma J."/>
        </authorList>
    </citation>
    <scope>NUCLEOTIDE SEQUENCE [LARGE SCALE GENOMIC DNA]</scope>
    <source>
        <strain evidence="3">CCUG 49679</strain>
    </source>
</reference>
<feature type="transmembrane region" description="Helical" evidence="1">
    <location>
        <begin position="337"/>
        <end position="355"/>
    </location>
</feature>
<protein>
    <recommendedName>
        <fullName evidence="4">Beta-carotene 15,15'-monooxygenase</fullName>
    </recommendedName>
</protein>
<feature type="transmembrane region" description="Helical" evidence="1">
    <location>
        <begin position="12"/>
        <end position="33"/>
    </location>
</feature>
<keyword evidence="1" id="KW-1133">Transmembrane helix</keyword>
<sequence>MSQIFTPTQKRALDFIWILVLIIATFDISNYFVNNYGPDNTTYTYVWRIQNWLIYSTFFAWYFYRNSKIKQGILIQLLFIPYYIFRIDWSILGDYYLDFDNSSSIYNVIRFVTFIIPITYFSVAYFKNETLSTSISKKKKFFIQLALTLILSYVVETDVDEFYKYVAFASDSLYTQDIIVSVILLFISAKSVLALIGFFYISNRIYSRTELKNPLDVQHISSGLFKWGFVVSYTLFVFSIIDLGSSAFRISFLSSNIKLTGILYLLSSFFVVFVSGRFFAQLIQYRNYSLKKYFGVINSLSVLPIFNLIPFLVLSISKTSQETIENYISKLKKKRNIHLLIYCSLLILFICYGYFSTDAEYRDASTFYKIPTMIGAVILLSRYRVMTKVVPFVLVFISYYEDIKYLFDFTNGFLSFFEENILSFVWLGTISVFLLYYLIYYVLHKSFYTEYFEDQDEDEFEENIKQFQ</sequence>
<keyword evidence="1" id="KW-0812">Transmembrane</keyword>
<evidence type="ECO:0000256" key="1">
    <source>
        <dbReference type="SAM" id="Phobius"/>
    </source>
</evidence>
<gene>
    <name evidence="2" type="ORF">ACFPVY_09475</name>
</gene>
<proteinExistence type="predicted"/>
<organism evidence="2 3">
    <name type="scientific">Flavobacterium qiangtangense</name>
    <dbReference type="NCBI Taxonomy" id="1442595"/>
    <lineage>
        <taxon>Bacteria</taxon>
        <taxon>Pseudomonadati</taxon>
        <taxon>Bacteroidota</taxon>
        <taxon>Flavobacteriia</taxon>
        <taxon>Flavobacteriales</taxon>
        <taxon>Flavobacteriaceae</taxon>
        <taxon>Flavobacterium</taxon>
    </lineage>
</organism>
<accession>A0ABW1PNP4</accession>
<dbReference type="Proteomes" id="UP001596287">
    <property type="component" value="Unassembled WGS sequence"/>
</dbReference>
<name>A0ABW1PNP4_9FLAO</name>
<feature type="transmembrane region" description="Helical" evidence="1">
    <location>
        <begin position="223"/>
        <end position="241"/>
    </location>
</feature>
<dbReference type="EMBL" id="JBHSQB010000007">
    <property type="protein sequence ID" value="MFC6096874.1"/>
    <property type="molecule type" value="Genomic_DNA"/>
</dbReference>
<feature type="transmembrane region" description="Helical" evidence="1">
    <location>
        <begin position="45"/>
        <end position="64"/>
    </location>
</feature>
<evidence type="ECO:0008006" key="4">
    <source>
        <dbReference type="Google" id="ProtNLM"/>
    </source>
</evidence>
<feature type="transmembrane region" description="Helical" evidence="1">
    <location>
        <begin position="261"/>
        <end position="280"/>
    </location>
</feature>
<feature type="transmembrane region" description="Helical" evidence="1">
    <location>
        <begin position="73"/>
        <end position="92"/>
    </location>
</feature>